<feature type="transmembrane region" description="Helical" evidence="1">
    <location>
        <begin position="101"/>
        <end position="119"/>
    </location>
</feature>
<keyword evidence="3" id="KW-1185">Reference proteome</keyword>
<accession>A0A8J2K2B9</accession>
<dbReference type="AlphaFoldDB" id="A0A8J2K2B9"/>
<dbReference type="Proteomes" id="UP000708208">
    <property type="component" value="Unassembled WGS sequence"/>
</dbReference>
<reference evidence="2" key="1">
    <citation type="submission" date="2021-06" db="EMBL/GenBank/DDBJ databases">
        <authorList>
            <person name="Hodson N. C."/>
            <person name="Mongue J. A."/>
            <person name="Jaron S. K."/>
        </authorList>
    </citation>
    <scope>NUCLEOTIDE SEQUENCE</scope>
</reference>
<gene>
    <name evidence="2" type="ORF">AFUS01_LOCUS20459</name>
</gene>
<proteinExistence type="predicted"/>
<organism evidence="2 3">
    <name type="scientific">Allacma fusca</name>
    <dbReference type="NCBI Taxonomy" id="39272"/>
    <lineage>
        <taxon>Eukaryota</taxon>
        <taxon>Metazoa</taxon>
        <taxon>Ecdysozoa</taxon>
        <taxon>Arthropoda</taxon>
        <taxon>Hexapoda</taxon>
        <taxon>Collembola</taxon>
        <taxon>Symphypleona</taxon>
        <taxon>Sminthuridae</taxon>
        <taxon>Allacma</taxon>
    </lineage>
</organism>
<evidence type="ECO:0000313" key="3">
    <source>
        <dbReference type="Proteomes" id="UP000708208"/>
    </source>
</evidence>
<keyword evidence="1" id="KW-0812">Transmembrane</keyword>
<keyword evidence="1" id="KW-1133">Transmembrane helix</keyword>
<dbReference type="EMBL" id="CAJVCH010221223">
    <property type="protein sequence ID" value="CAG7731903.1"/>
    <property type="molecule type" value="Genomic_DNA"/>
</dbReference>
<evidence type="ECO:0000256" key="1">
    <source>
        <dbReference type="SAM" id="Phobius"/>
    </source>
</evidence>
<evidence type="ECO:0000313" key="2">
    <source>
        <dbReference type="EMBL" id="CAG7731903.1"/>
    </source>
</evidence>
<feature type="non-terminal residue" evidence="2">
    <location>
        <position position="1"/>
    </location>
</feature>
<name>A0A8J2K2B9_9HEXA</name>
<feature type="transmembrane region" description="Helical" evidence="1">
    <location>
        <begin position="73"/>
        <end position="95"/>
    </location>
</feature>
<sequence>SITLGIIKTPSADFDRNRWCSRRMLTKHEVRLNLIYLRIASHLCVIPLDFDPERGNARVTTSSMKKRFFRLQFILACVYTIFLASRLIHIVVFAEINLLDITLHAAVLQITIAVLYTTFKLHIHYPQGTVLVFNELHNSNGENRL</sequence>
<protein>
    <submittedName>
        <fullName evidence="2">Uncharacterized protein</fullName>
    </submittedName>
</protein>
<keyword evidence="1" id="KW-0472">Membrane</keyword>
<comment type="caution">
    <text evidence="2">The sequence shown here is derived from an EMBL/GenBank/DDBJ whole genome shotgun (WGS) entry which is preliminary data.</text>
</comment>